<dbReference type="Proteomes" id="UP000245998">
    <property type="component" value="Unassembled WGS sequence"/>
</dbReference>
<comment type="caution">
    <text evidence="1">The sequence shown here is derived from an EMBL/GenBank/DDBJ whole genome shotgun (WGS) entry which is preliminary data.</text>
</comment>
<keyword evidence="2" id="KW-1185">Reference proteome</keyword>
<evidence type="ECO:0000313" key="2">
    <source>
        <dbReference type="Proteomes" id="UP000245998"/>
    </source>
</evidence>
<dbReference type="AlphaFoldDB" id="A0A2U1K134"/>
<organism evidence="1 2">
    <name type="scientific">Pueribacillus theae</name>
    <dbReference type="NCBI Taxonomy" id="2171751"/>
    <lineage>
        <taxon>Bacteria</taxon>
        <taxon>Bacillati</taxon>
        <taxon>Bacillota</taxon>
        <taxon>Bacilli</taxon>
        <taxon>Bacillales</taxon>
        <taxon>Bacillaceae</taxon>
        <taxon>Pueribacillus</taxon>
    </lineage>
</organism>
<dbReference type="OrthoDB" id="2882299at2"/>
<proteinExistence type="predicted"/>
<sequence>MEEPVEASLSDDLLDIYIDVKRGILLYENRKYREAIWEWKLNFQIHWGNHTVDAMRALHFANYDHT</sequence>
<protein>
    <submittedName>
        <fullName evidence="1">Uncharacterized protein</fullName>
    </submittedName>
</protein>
<dbReference type="EMBL" id="QCZG01000017">
    <property type="protein sequence ID" value="PWA11191.1"/>
    <property type="molecule type" value="Genomic_DNA"/>
</dbReference>
<dbReference type="Gene3D" id="1.20.120.1550">
    <property type="entry name" value="Protein of unknown function DUF5063"/>
    <property type="match status" value="1"/>
</dbReference>
<dbReference type="InterPro" id="IPR032025">
    <property type="entry name" value="DUF5063"/>
</dbReference>
<dbReference type="Pfam" id="PF16702">
    <property type="entry name" value="DUF5063"/>
    <property type="match status" value="1"/>
</dbReference>
<accession>A0A2U1K134</accession>
<gene>
    <name evidence="1" type="ORF">DCC39_09460</name>
</gene>
<dbReference type="InterPro" id="IPR038312">
    <property type="entry name" value="DUF5063_sf"/>
</dbReference>
<reference evidence="1 2" key="1">
    <citation type="submission" date="2018-04" db="EMBL/GenBank/DDBJ databases">
        <title>Camelliibacillus theae gen. nov., sp. nov., isolated from Pu'er tea.</title>
        <authorList>
            <person name="Niu L."/>
        </authorList>
    </citation>
    <scope>NUCLEOTIDE SEQUENCE [LARGE SCALE GENOMIC DNA]</scope>
    <source>
        <strain evidence="1 2">T8</strain>
    </source>
</reference>
<name>A0A2U1K134_9BACI</name>
<evidence type="ECO:0000313" key="1">
    <source>
        <dbReference type="EMBL" id="PWA11191.1"/>
    </source>
</evidence>